<evidence type="ECO:0000313" key="2">
    <source>
        <dbReference type="Proteomes" id="UP000092462"/>
    </source>
</evidence>
<protein>
    <submittedName>
        <fullName evidence="1">Uncharacterized protein</fullName>
    </submittedName>
</protein>
<dbReference type="EnsemblMetazoa" id="PPAI007174-RA">
    <property type="protein sequence ID" value="PPAI007174-PA"/>
    <property type="gene ID" value="PPAI007174"/>
</dbReference>
<dbReference type="VEuPathDB" id="VectorBase:PPAPM1_003226"/>
<dbReference type="GeneID" id="129808299"/>
<dbReference type="KEGG" id="ppap:129808299"/>
<name>A0A1B0GPI9_PHLPP</name>
<dbReference type="EMBL" id="AJVK01005892">
    <property type="status" value="NOT_ANNOTATED_CDS"/>
    <property type="molecule type" value="Genomic_DNA"/>
</dbReference>
<dbReference type="EMBL" id="AJVK01005891">
    <property type="status" value="NOT_ANNOTATED_CDS"/>
    <property type="molecule type" value="Genomic_DNA"/>
</dbReference>
<dbReference type="VEuPathDB" id="VectorBase:PPAI007174"/>
<accession>A0A1B0GPI9</accession>
<dbReference type="OrthoDB" id="10405489at2759"/>
<sequence length="146" mass="15921">MEKKSANVAKMVDGRVLLNPTTAGTAYGQRTTNVASVSFSPTAGHSSYPEKGFPPGSGTTSRQGIVNPAFVGSTSGIRSESTPSVQVIREQYWTCFVNWTRRERILFLIVTFLLLIVLALVLLVSLINKKDELNATPPGSWFSWSL</sequence>
<dbReference type="Proteomes" id="UP000092462">
    <property type="component" value="Unassembled WGS sequence"/>
</dbReference>
<dbReference type="RefSeq" id="XP_055714110.1">
    <property type="nucleotide sequence ID" value="XM_055858135.1"/>
</dbReference>
<evidence type="ECO:0000313" key="1">
    <source>
        <dbReference type="EnsemblMetazoa" id="PPAI007174-PA"/>
    </source>
</evidence>
<reference evidence="1" key="1">
    <citation type="submission" date="2022-08" db="UniProtKB">
        <authorList>
            <consortium name="EnsemblMetazoa"/>
        </authorList>
    </citation>
    <scope>IDENTIFICATION</scope>
    <source>
        <strain evidence="1">Israel</strain>
    </source>
</reference>
<dbReference type="AlphaFoldDB" id="A0A1B0GPI9"/>
<keyword evidence="2" id="KW-1185">Reference proteome</keyword>
<organism evidence="1 2">
    <name type="scientific">Phlebotomus papatasi</name>
    <name type="common">Sandfly</name>
    <dbReference type="NCBI Taxonomy" id="29031"/>
    <lineage>
        <taxon>Eukaryota</taxon>
        <taxon>Metazoa</taxon>
        <taxon>Ecdysozoa</taxon>
        <taxon>Arthropoda</taxon>
        <taxon>Hexapoda</taxon>
        <taxon>Insecta</taxon>
        <taxon>Pterygota</taxon>
        <taxon>Neoptera</taxon>
        <taxon>Endopterygota</taxon>
        <taxon>Diptera</taxon>
        <taxon>Nematocera</taxon>
        <taxon>Psychodoidea</taxon>
        <taxon>Psychodidae</taxon>
        <taxon>Phlebotomus</taxon>
        <taxon>Phlebotomus</taxon>
    </lineage>
</organism>
<proteinExistence type="predicted"/>